<name>A0A9P0YTV3_CUSEU</name>
<dbReference type="EMBL" id="CAMAPE010000009">
    <property type="protein sequence ID" value="CAH9075233.1"/>
    <property type="molecule type" value="Genomic_DNA"/>
</dbReference>
<reference evidence="1" key="1">
    <citation type="submission" date="2022-07" db="EMBL/GenBank/DDBJ databases">
        <authorList>
            <person name="Macas J."/>
            <person name="Novak P."/>
            <person name="Neumann P."/>
        </authorList>
    </citation>
    <scope>NUCLEOTIDE SEQUENCE</scope>
</reference>
<dbReference type="Proteomes" id="UP001152484">
    <property type="component" value="Unassembled WGS sequence"/>
</dbReference>
<comment type="caution">
    <text evidence="1">The sequence shown here is derived from an EMBL/GenBank/DDBJ whole genome shotgun (WGS) entry which is preliminary data.</text>
</comment>
<accession>A0A9P0YTV3</accession>
<gene>
    <name evidence="1" type="ORF">CEURO_LOCUS5539</name>
</gene>
<evidence type="ECO:0000313" key="2">
    <source>
        <dbReference type="Proteomes" id="UP001152484"/>
    </source>
</evidence>
<dbReference type="AlphaFoldDB" id="A0A9P0YTV3"/>
<sequence>MVPRVVTVGEEVYKYPSPSDAVTSFAICAHEVLLKFLERESLRCLFKCSSVSSNIQRLCDGSPFDNGHSQGQGGRGAGGEG</sequence>
<evidence type="ECO:0000313" key="1">
    <source>
        <dbReference type="EMBL" id="CAH9075233.1"/>
    </source>
</evidence>
<feature type="non-terminal residue" evidence="1">
    <location>
        <position position="81"/>
    </location>
</feature>
<proteinExistence type="predicted"/>
<keyword evidence="2" id="KW-1185">Reference proteome</keyword>
<organism evidence="1 2">
    <name type="scientific">Cuscuta europaea</name>
    <name type="common">European dodder</name>
    <dbReference type="NCBI Taxonomy" id="41803"/>
    <lineage>
        <taxon>Eukaryota</taxon>
        <taxon>Viridiplantae</taxon>
        <taxon>Streptophyta</taxon>
        <taxon>Embryophyta</taxon>
        <taxon>Tracheophyta</taxon>
        <taxon>Spermatophyta</taxon>
        <taxon>Magnoliopsida</taxon>
        <taxon>eudicotyledons</taxon>
        <taxon>Gunneridae</taxon>
        <taxon>Pentapetalae</taxon>
        <taxon>asterids</taxon>
        <taxon>lamiids</taxon>
        <taxon>Solanales</taxon>
        <taxon>Convolvulaceae</taxon>
        <taxon>Cuscuteae</taxon>
        <taxon>Cuscuta</taxon>
        <taxon>Cuscuta subgen. Cuscuta</taxon>
    </lineage>
</organism>
<protein>
    <submittedName>
        <fullName evidence="1">Uncharacterized protein</fullName>
    </submittedName>
</protein>